<dbReference type="InterPro" id="IPR029052">
    <property type="entry name" value="Metallo-depent_PP-like"/>
</dbReference>
<dbReference type="Proteomes" id="UP001239909">
    <property type="component" value="Unassembled WGS sequence"/>
</dbReference>
<dbReference type="InterPro" id="IPR050126">
    <property type="entry name" value="Ap4A_hydrolase"/>
</dbReference>
<comment type="caution">
    <text evidence="2">The sequence shown here is derived from an EMBL/GenBank/DDBJ whole genome shotgun (WGS) entry which is preliminary data.</text>
</comment>
<protein>
    <submittedName>
        <fullName evidence="2">Metallophosphoesterase family protein</fullName>
    </submittedName>
</protein>
<dbReference type="EMBL" id="BSYI01000009">
    <property type="protein sequence ID" value="GMG82327.1"/>
    <property type="molecule type" value="Genomic_DNA"/>
</dbReference>
<dbReference type="SUPFAM" id="SSF56300">
    <property type="entry name" value="Metallo-dependent phosphatases"/>
    <property type="match status" value="1"/>
</dbReference>
<accession>A0ABQ6LKY0</accession>
<dbReference type="Gene3D" id="3.60.21.10">
    <property type="match status" value="1"/>
</dbReference>
<evidence type="ECO:0000313" key="2">
    <source>
        <dbReference type="EMBL" id="GMG82327.1"/>
    </source>
</evidence>
<reference evidence="2 3" key="1">
    <citation type="submission" date="2023-04" db="EMBL/GenBank/DDBJ databases">
        <title>Marinoamorphus aggregata gen. nov., sp. Nov., isolate from tissue of brittle star Ophioplocus japonicus.</title>
        <authorList>
            <person name="Kawano K."/>
            <person name="Sawayama S."/>
            <person name="Nakagawa S."/>
        </authorList>
    </citation>
    <scope>NUCLEOTIDE SEQUENCE [LARGE SCALE GENOMIC DNA]</scope>
    <source>
        <strain evidence="2 3">NKW23</strain>
    </source>
</reference>
<feature type="domain" description="Calcineurin-like phosphoesterase" evidence="1">
    <location>
        <begin position="11"/>
        <end position="103"/>
    </location>
</feature>
<proteinExistence type="predicted"/>
<evidence type="ECO:0000313" key="3">
    <source>
        <dbReference type="Proteomes" id="UP001239909"/>
    </source>
</evidence>
<gene>
    <name evidence="2" type="ORF">LNKW23_15400</name>
</gene>
<keyword evidence="3" id="KW-1185">Reference proteome</keyword>
<dbReference type="PANTHER" id="PTHR42850">
    <property type="entry name" value="METALLOPHOSPHOESTERASE"/>
    <property type="match status" value="1"/>
</dbReference>
<dbReference type="InterPro" id="IPR004843">
    <property type="entry name" value="Calcineurin-like_PHP"/>
</dbReference>
<dbReference type="Pfam" id="PF00149">
    <property type="entry name" value="Metallophos"/>
    <property type="match status" value="1"/>
</dbReference>
<organism evidence="2 3">
    <name type="scientific">Paralimibaculum aggregatum</name>
    <dbReference type="NCBI Taxonomy" id="3036245"/>
    <lineage>
        <taxon>Bacteria</taxon>
        <taxon>Pseudomonadati</taxon>
        <taxon>Pseudomonadota</taxon>
        <taxon>Alphaproteobacteria</taxon>
        <taxon>Rhodobacterales</taxon>
        <taxon>Paracoccaceae</taxon>
        <taxon>Paralimibaculum</taxon>
    </lineage>
</organism>
<evidence type="ECO:0000259" key="1">
    <source>
        <dbReference type="Pfam" id="PF00149"/>
    </source>
</evidence>
<dbReference type="RefSeq" id="WP_285671103.1">
    <property type="nucleotide sequence ID" value="NZ_BSYI01000009.1"/>
</dbReference>
<sequence length="248" mass="26945">MPPIAPEGVVHAVGDLHGRADLLVGAVEAILSEDPGCAAGAPGPEVVFLGDYIDRGEHVRETLDTLVHVARLREIRPVFLMGNHEAMLLGFLEDPEREARWLRVGGLQTLLSFGIGAYETSSGPELARIREELADAVRPYLPFLSGLALSHRSGNLLFVHAAADPALPPERQPREALLWGHPEFERTPRRDGVWVVHGHRIVDTPRIERGRIAIDTGAYFSGCLTTLTVAPDGSHRFSHPRPAGRAGA</sequence>
<name>A0ABQ6LKY0_9RHOB</name>
<dbReference type="PANTHER" id="PTHR42850:SF4">
    <property type="entry name" value="ZINC-DEPENDENT ENDOPOLYPHOSPHATASE"/>
    <property type="match status" value="1"/>
</dbReference>